<protein>
    <recommendedName>
        <fullName evidence="3">Band 7 domain-containing protein</fullName>
    </recommendedName>
</protein>
<organism evidence="1 2">
    <name type="scientific">Metallibacterium scheffleri</name>
    <dbReference type="NCBI Taxonomy" id="993689"/>
    <lineage>
        <taxon>Bacteria</taxon>
        <taxon>Pseudomonadati</taxon>
        <taxon>Pseudomonadota</taxon>
        <taxon>Gammaproteobacteria</taxon>
        <taxon>Lysobacterales</taxon>
        <taxon>Rhodanobacteraceae</taxon>
        <taxon>Metallibacterium</taxon>
    </lineage>
</organism>
<sequence length="140" mass="15469">MSLLLFALLALFVATAFLAVKRIPEGTVVTLTRFDGHARRLEPGTHFVLPLLERVKHRISLGGHMLDLSAPELHARVYWQVLEPARAEGVIERAEALLSQTAVEICAAQRGAEPAQLKASLNQRLRDFGLLITRIELLSA</sequence>
<accession>A0A4S3KNN6</accession>
<dbReference type="AlphaFoldDB" id="A0A4S3KNN6"/>
<proteinExistence type="predicted"/>
<dbReference type="OrthoDB" id="5954732at2"/>
<comment type="caution">
    <text evidence="1">The sequence shown here is derived from an EMBL/GenBank/DDBJ whole genome shotgun (WGS) entry which is preliminary data.</text>
</comment>
<evidence type="ECO:0000313" key="2">
    <source>
        <dbReference type="Proteomes" id="UP000307749"/>
    </source>
</evidence>
<evidence type="ECO:0000313" key="1">
    <source>
        <dbReference type="EMBL" id="THD10577.1"/>
    </source>
</evidence>
<name>A0A4S3KNN6_9GAMM</name>
<evidence type="ECO:0008006" key="3">
    <source>
        <dbReference type="Google" id="ProtNLM"/>
    </source>
</evidence>
<dbReference type="RefSeq" id="WP_081125918.1">
    <property type="nucleotide sequence ID" value="NZ_DAHXOC010000001.1"/>
</dbReference>
<keyword evidence="2" id="KW-1185">Reference proteome</keyword>
<dbReference type="STRING" id="993689.GCA_002077135_00483"/>
<dbReference type="Proteomes" id="UP000307749">
    <property type="component" value="Unassembled WGS sequence"/>
</dbReference>
<reference evidence="1 2" key="1">
    <citation type="submission" date="2017-02" db="EMBL/GenBank/DDBJ databases">
        <title>Whole genome sequencing of Metallibacterium scheffleri DSM 24874 (T).</title>
        <authorList>
            <person name="Kumar S."/>
            <person name="Patil P."/>
            <person name="Patil P.B."/>
        </authorList>
    </citation>
    <scope>NUCLEOTIDE SEQUENCE [LARGE SCALE GENOMIC DNA]</scope>
    <source>
        <strain evidence="1 2">DSM 24874</strain>
    </source>
</reference>
<gene>
    <name evidence="1" type="ORF">B1806_07695</name>
</gene>
<dbReference type="EMBL" id="MWQO01000024">
    <property type="protein sequence ID" value="THD10577.1"/>
    <property type="molecule type" value="Genomic_DNA"/>
</dbReference>